<feature type="transmembrane region" description="Helical" evidence="2">
    <location>
        <begin position="39"/>
        <end position="64"/>
    </location>
</feature>
<dbReference type="RefSeq" id="WP_117361105.1">
    <property type="nucleotide sequence ID" value="NZ_QURH01000990.1"/>
</dbReference>
<evidence type="ECO:0000313" key="4">
    <source>
        <dbReference type="Proteomes" id="UP000261811"/>
    </source>
</evidence>
<gene>
    <name evidence="3" type="ORF">DZF91_33795</name>
</gene>
<dbReference type="AlphaFoldDB" id="A0A372JBN8"/>
<dbReference type="InterPro" id="IPR001646">
    <property type="entry name" value="5peptide_repeat"/>
</dbReference>
<accession>A0A372JBN8</accession>
<feature type="region of interest" description="Disordered" evidence="1">
    <location>
        <begin position="465"/>
        <end position="499"/>
    </location>
</feature>
<dbReference type="EMBL" id="QURH01000990">
    <property type="protein sequence ID" value="RFU37256.1"/>
    <property type="molecule type" value="Genomic_DNA"/>
</dbReference>
<keyword evidence="2" id="KW-0812">Transmembrane</keyword>
<keyword evidence="2" id="KW-1133">Transmembrane helix</keyword>
<reference evidence="3 4" key="1">
    <citation type="submission" date="2018-08" db="EMBL/GenBank/DDBJ databases">
        <title>Actinomadura jelena sp. nov., a novel Actinomycete isolated from soil in Chad.</title>
        <authorList>
            <person name="Shi L."/>
        </authorList>
    </citation>
    <scope>NUCLEOTIDE SEQUENCE [LARGE SCALE GENOMIC DNA]</scope>
    <source>
        <strain evidence="3 4">NEAU-G17</strain>
    </source>
</reference>
<proteinExistence type="predicted"/>
<dbReference type="OrthoDB" id="8440251at2"/>
<evidence type="ECO:0000256" key="1">
    <source>
        <dbReference type="SAM" id="MobiDB-lite"/>
    </source>
</evidence>
<dbReference type="Gene3D" id="2.160.20.80">
    <property type="entry name" value="E3 ubiquitin-protein ligase SopA"/>
    <property type="match status" value="2"/>
</dbReference>
<feature type="region of interest" description="Disordered" evidence="1">
    <location>
        <begin position="1"/>
        <end position="21"/>
    </location>
</feature>
<organism evidence="3 4">
    <name type="scientific">Actinomadura logoneensis</name>
    <dbReference type="NCBI Taxonomy" id="2293572"/>
    <lineage>
        <taxon>Bacteria</taxon>
        <taxon>Bacillati</taxon>
        <taxon>Actinomycetota</taxon>
        <taxon>Actinomycetes</taxon>
        <taxon>Streptosporangiales</taxon>
        <taxon>Thermomonosporaceae</taxon>
        <taxon>Actinomadura</taxon>
    </lineage>
</organism>
<sequence length="499" mass="54070">MTKDGKPTSGSADKPGGLLSWRGRREAERRAGLWPIGRALTVATLAAVGGLAAVMVAVLAALGFPHLEHTRTLPVPQLLDVLKFVLGTVAGVGALFALVMAYRRQCLAEDAHHSAQHDATERRVTELYNAAATQLGSDKAPVRLTALYTLERLANANPDHRQTIVNIICAYLRMPFTPPATPKAAEAQDVEKAREAVRRYRARHHRTELVPSAPAPDNREELQVRLTAQRILQTHLRRNAIEHWSDIALDMTNATLIDFTLTGGRLTTADFRSAYLHGDTDFSGTVFAGHADFSEVTFTQDAAFRYVTFAGHADFEGATFTGRAEFDRVNFTEDAVFRAATFAGHTDDRVDFTRYGSRLAAALTGDSYEVTILRDTGFISATFAGHADFEGATFTGHANFYGATFTRDAYFHSATFTRDTDFGMVSFTKYADFNEVTFIGEVKCGGAKVRDRKMILVPPPGWRIEPAEGTGGVLVPDAPPQGNSNPGGASSPGGSQAGT</sequence>
<name>A0A372JBN8_9ACTN</name>
<dbReference type="Proteomes" id="UP000261811">
    <property type="component" value="Unassembled WGS sequence"/>
</dbReference>
<evidence type="ECO:0000313" key="3">
    <source>
        <dbReference type="EMBL" id="RFU37256.1"/>
    </source>
</evidence>
<keyword evidence="2" id="KW-0472">Membrane</keyword>
<protein>
    <submittedName>
        <fullName evidence="3">Pentapeptide repeat-containing protein</fullName>
    </submittedName>
</protein>
<dbReference type="Pfam" id="PF13576">
    <property type="entry name" value="Pentapeptide_3"/>
    <property type="match status" value="2"/>
</dbReference>
<feature type="transmembrane region" description="Helical" evidence="2">
    <location>
        <begin position="84"/>
        <end position="102"/>
    </location>
</feature>
<feature type="compositionally biased region" description="Low complexity" evidence="1">
    <location>
        <begin position="480"/>
        <end position="499"/>
    </location>
</feature>
<keyword evidence="4" id="KW-1185">Reference proteome</keyword>
<comment type="caution">
    <text evidence="3">The sequence shown here is derived from an EMBL/GenBank/DDBJ whole genome shotgun (WGS) entry which is preliminary data.</text>
</comment>
<dbReference type="SUPFAM" id="SSF141571">
    <property type="entry name" value="Pentapeptide repeat-like"/>
    <property type="match status" value="1"/>
</dbReference>
<evidence type="ECO:0000256" key="2">
    <source>
        <dbReference type="SAM" id="Phobius"/>
    </source>
</evidence>